<evidence type="ECO:0000313" key="2">
    <source>
        <dbReference type="EMBL" id="QBK86792.1"/>
    </source>
</evidence>
<organism evidence="2">
    <name type="scientific">Marseillevirus LCMAC103</name>
    <dbReference type="NCBI Taxonomy" id="2506604"/>
    <lineage>
        <taxon>Viruses</taxon>
        <taxon>Varidnaviria</taxon>
        <taxon>Bamfordvirae</taxon>
        <taxon>Nucleocytoviricota</taxon>
        <taxon>Megaviricetes</taxon>
        <taxon>Pimascovirales</taxon>
        <taxon>Pimascovirales incertae sedis</taxon>
        <taxon>Marseilleviridae</taxon>
    </lineage>
</organism>
<accession>A0A481YUE1</accession>
<dbReference type="InterPro" id="IPR045409">
    <property type="entry name" value="DUF5891"/>
</dbReference>
<protein>
    <submittedName>
        <fullName evidence="2">Uncharacterized protein</fullName>
    </submittedName>
</protein>
<evidence type="ECO:0000256" key="1">
    <source>
        <dbReference type="SAM" id="MobiDB-lite"/>
    </source>
</evidence>
<name>A0A481YUE1_9VIRU</name>
<reference evidence="2" key="1">
    <citation type="journal article" date="2019" name="MBio">
        <title>Virus Genomes from Deep Sea Sediments Expand the Ocean Megavirome and Support Independent Origins of Viral Gigantism.</title>
        <authorList>
            <person name="Backstrom D."/>
            <person name="Yutin N."/>
            <person name="Jorgensen S.L."/>
            <person name="Dharamshi J."/>
            <person name="Homa F."/>
            <person name="Zaremba-Niedwiedzka K."/>
            <person name="Spang A."/>
            <person name="Wolf Y.I."/>
            <person name="Koonin E.V."/>
            <person name="Ettema T.J."/>
        </authorList>
    </citation>
    <scope>NUCLEOTIDE SEQUENCE</scope>
</reference>
<feature type="compositionally biased region" description="Acidic residues" evidence="1">
    <location>
        <begin position="241"/>
        <end position="273"/>
    </location>
</feature>
<dbReference type="EMBL" id="MK500336">
    <property type="protein sequence ID" value="QBK86792.1"/>
    <property type="molecule type" value="Genomic_DNA"/>
</dbReference>
<feature type="region of interest" description="Disordered" evidence="1">
    <location>
        <begin position="241"/>
        <end position="309"/>
    </location>
</feature>
<feature type="compositionally biased region" description="Acidic residues" evidence="1">
    <location>
        <begin position="285"/>
        <end position="296"/>
    </location>
</feature>
<dbReference type="Pfam" id="PF19241">
    <property type="entry name" value="DUF5891"/>
    <property type="match status" value="1"/>
</dbReference>
<gene>
    <name evidence="2" type="ORF">LCMAC103_01240</name>
</gene>
<sequence length="329" mass="34754">MDGNSRQAFTAVTQLVKDLWAEFGGARRKRKSTAARRAPDPLKLYKHCLSLVQPRKSDAKNVVKFLGGFVDFFAAHGAQVVADELDDIPKGVRVAYSARAYIPIQKYIYKSRNNPASRRIIRSHLLTIAALIELDDDKADALLQQVAKAEEAEMAPITAAIGNIMEKAQIAAASVACDGPSQSNPMEMIGALLSSGALGEIMTEAQNVMTADLNPEHLLRAIMSQMSKLGTAAADVDVDGADAEAEESAGSDAEAEESAGSDAETEEPDESGADPDAPASRQDAEVDTEVDTEVEPLEAYAATSSSSTATACVDGVCTLDADGGLAHER</sequence>
<proteinExistence type="predicted"/>